<organism evidence="2 3">
    <name type="scientific">Mycena albidolilacea</name>
    <dbReference type="NCBI Taxonomy" id="1033008"/>
    <lineage>
        <taxon>Eukaryota</taxon>
        <taxon>Fungi</taxon>
        <taxon>Dikarya</taxon>
        <taxon>Basidiomycota</taxon>
        <taxon>Agaricomycotina</taxon>
        <taxon>Agaricomycetes</taxon>
        <taxon>Agaricomycetidae</taxon>
        <taxon>Agaricales</taxon>
        <taxon>Marasmiineae</taxon>
        <taxon>Mycenaceae</taxon>
        <taxon>Mycena</taxon>
    </lineage>
</organism>
<sequence length="152" mass="16863">MHLRRPTSLIIIPSFHRKISYPARWGVFGRANGISDYSCRQPALSLAPPDVSRCPRRSRPAPYVPPAEQIRYSRRRPPDSSDSPDAATFAPSQSTHPPSRPTALSARRVYLALCGAVLHRSGDQDCHVARLPPRCASKAAFPIWKQALALRC</sequence>
<keyword evidence="3" id="KW-1185">Reference proteome</keyword>
<feature type="region of interest" description="Disordered" evidence="1">
    <location>
        <begin position="47"/>
        <end position="101"/>
    </location>
</feature>
<evidence type="ECO:0000313" key="3">
    <source>
        <dbReference type="Proteomes" id="UP001218218"/>
    </source>
</evidence>
<protein>
    <submittedName>
        <fullName evidence="2">Uncharacterized protein</fullName>
    </submittedName>
</protein>
<accession>A0AAD7F2F4</accession>
<comment type="caution">
    <text evidence="2">The sequence shown here is derived from an EMBL/GenBank/DDBJ whole genome shotgun (WGS) entry which is preliminary data.</text>
</comment>
<proteinExistence type="predicted"/>
<evidence type="ECO:0000256" key="1">
    <source>
        <dbReference type="SAM" id="MobiDB-lite"/>
    </source>
</evidence>
<name>A0AAD7F2F4_9AGAR</name>
<dbReference type="EMBL" id="JARIHO010000002">
    <property type="protein sequence ID" value="KAJ7366317.1"/>
    <property type="molecule type" value="Genomic_DNA"/>
</dbReference>
<evidence type="ECO:0000313" key="2">
    <source>
        <dbReference type="EMBL" id="KAJ7366317.1"/>
    </source>
</evidence>
<gene>
    <name evidence="2" type="ORF">DFH08DRAFT_834034</name>
</gene>
<reference evidence="2" key="1">
    <citation type="submission" date="2023-03" db="EMBL/GenBank/DDBJ databases">
        <title>Massive genome expansion in bonnet fungi (Mycena s.s.) driven by repeated elements and novel gene families across ecological guilds.</title>
        <authorList>
            <consortium name="Lawrence Berkeley National Laboratory"/>
            <person name="Harder C.B."/>
            <person name="Miyauchi S."/>
            <person name="Viragh M."/>
            <person name="Kuo A."/>
            <person name="Thoen E."/>
            <person name="Andreopoulos B."/>
            <person name="Lu D."/>
            <person name="Skrede I."/>
            <person name="Drula E."/>
            <person name="Henrissat B."/>
            <person name="Morin E."/>
            <person name="Kohler A."/>
            <person name="Barry K."/>
            <person name="LaButti K."/>
            <person name="Morin E."/>
            <person name="Salamov A."/>
            <person name="Lipzen A."/>
            <person name="Mereny Z."/>
            <person name="Hegedus B."/>
            <person name="Baldrian P."/>
            <person name="Stursova M."/>
            <person name="Weitz H."/>
            <person name="Taylor A."/>
            <person name="Grigoriev I.V."/>
            <person name="Nagy L.G."/>
            <person name="Martin F."/>
            <person name="Kauserud H."/>
        </authorList>
    </citation>
    <scope>NUCLEOTIDE SEQUENCE</scope>
    <source>
        <strain evidence="2">CBHHK002</strain>
    </source>
</reference>
<dbReference type="AlphaFoldDB" id="A0AAD7F2F4"/>
<dbReference type="Proteomes" id="UP001218218">
    <property type="component" value="Unassembled WGS sequence"/>
</dbReference>